<evidence type="ECO:0000256" key="1">
    <source>
        <dbReference type="SAM" id="MobiDB-lite"/>
    </source>
</evidence>
<feature type="compositionally biased region" description="Polar residues" evidence="1">
    <location>
        <begin position="143"/>
        <end position="164"/>
    </location>
</feature>
<evidence type="ECO:0000313" key="3">
    <source>
        <dbReference type="Proteomes" id="UP000285146"/>
    </source>
</evidence>
<dbReference type="Proteomes" id="UP000285146">
    <property type="component" value="Unassembled WGS sequence"/>
</dbReference>
<organism evidence="2 3">
    <name type="scientific">Cytospora leucostoma</name>
    <dbReference type="NCBI Taxonomy" id="1230097"/>
    <lineage>
        <taxon>Eukaryota</taxon>
        <taxon>Fungi</taxon>
        <taxon>Dikarya</taxon>
        <taxon>Ascomycota</taxon>
        <taxon>Pezizomycotina</taxon>
        <taxon>Sordariomycetes</taxon>
        <taxon>Sordariomycetidae</taxon>
        <taxon>Diaporthales</taxon>
        <taxon>Cytosporaceae</taxon>
        <taxon>Cytospora</taxon>
    </lineage>
</organism>
<feature type="compositionally biased region" description="Basic and acidic residues" evidence="1">
    <location>
        <begin position="96"/>
        <end position="141"/>
    </location>
</feature>
<gene>
    <name evidence="2" type="ORF">VPNG_10329</name>
</gene>
<proteinExistence type="predicted"/>
<feature type="compositionally biased region" description="Basic and acidic residues" evidence="1">
    <location>
        <begin position="20"/>
        <end position="33"/>
    </location>
</feature>
<feature type="region of interest" description="Disordered" evidence="1">
    <location>
        <begin position="369"/>
        <end position="388"/>
    </location>
</feature>
<accession>A0A423VBH4</accession>
<feature type="compositionally biased region" description="Basic and acidic residues" evidence="1">
    <location>
        <begin position="184"/>
        <end position="197"/>
    </location>
</feature>
<feature type="compositionally biased region" description="Basic and acidic residues" evidence="1">
    <location>
        <begin position="165"/>
        <end position="174"/>
    </location>
</feature>
<sequence>MAAMAAIAKPNQSVQDFADEYNKTENSNKEENSKINNNNNTNKKMKKPLELVDPSLRARQLLRFSAQHPEHPNSRVLDECLDSYRDGRQRFAVLTKKTEQVEGEEKWPQWLEKNKPGEQPLQKEKEKDKTEEEGKEDERNTYDPPTSDTSALQVTDSLDQNRGGTNKDKGKELESTTLSSQMMTEKDKTDKEDKRNTYDPPTSNMFGLNFMNSLALSRGGSNKGIGKLESTTESSQMMSQAVSDHGHINDTHAKHSEVALALQTVNSPLYVHTRKHRRILPELDDGSEQFRYALIEWKSPPEDWDTAQSRAVDRLIVAHPELFRATPSEIDGGFHLQNQSQIFQAVLLNSPSALQIIHNLAIGLLHGDTNRRHPNDDDDDESPGLLGMRSVDDFDPAMLQQAVDRHYERSNELQTRW</sequence>
<dbReference type="InParanoid" id="A0A423VBH4"/>
<keyword evidence="3" id="KW-1185">Reference proteome</keyword>
<comment type="caution">
    <text evidence="2">The sequence shown here is derived from an EMBL/GenBank/DDBJ whole genome shotgun (WGS) entry which is preliminary data.</text>
</comment>
<evidence type="ECO:0000313" key="2">
    <source>
        <dbReference type="EMBL" id="ROV88286.1"/>
    </source>
</evidence>
<protein>
    <submittedName>
        <fullName evidence="2">Uncharacterized protein</fullName>
    </submittedName>
</protein>
<feature type="region of interest" description="Disordered" evidence="1">
    <location>
        <begin position="96"/>
        <end position="204"/>
    </location>
</feature>
<dbReference type="AlphaFoldDB" id="A0A423VBH4"/>
<reference evidence="2 3" key="1">
    <citation type="submission" date="2015-09" db="EMBL/GenBank/DDBJ databases">
        <title>Host preference determinants of Valsa canker pathogens revealed by comparative genomics.</title>
        <authorList>
            <person name="Yin Z."/>
            <person name="Huang L."/>
        </authorList>
    </citation>
    <scope>NUCLEOTIDE SEQUENCE [LARGE SCALE GENOMIC DNA]</scope>
    <source>
        <strain evidence="2 3">SXYLt</strain>
    </source>
</reference>
<feature type="region of interest" description="Disordered" evidence="1">
    <location>
        <begin position="1"/>
        <end position="49"/>
    </location>
</feature>
<dbReference type="EMBL" id="LKEB01000121">
    <property type="protein sequence ID" value="ROV88286.1"/>
    <property type="molecule type" value="Genomic_DNA"/>
</dbReference>
<name>A0A423VBH4_9PEZI</name>